<evidence type="ECO:0000256" key="1">
    <source>
        <dbReference type="SAM" id="Phobius"/>
    </source>
</evidence>
<dbReference type="Gene3D" id="3.30.310.160">
    <property type="entry name" value="YycH protein, domain 2"/>
    <property type="match status" value="1"/>
</dbReference>
<feature type="domain" description="Regulatory protein YycH" evidence="2">
    <location>
        <begin position="4"/>
        <end position="432"/>
    </location>
</feature>
<comment type="caution">
    <text evidence="3">The sequence shown here is derived from an EMBL/GenBank/DDBJ whole genome shotgun (WGS) entry which is preliminary data.</text>
</comment>
<organism evidence="3 4">
    <name type="scientific">Lederbergia wuyishanensis</name>
    <dbReference type="NCBI Taxonomy" id="1347903"/>
    <lineage>
        <taxon>Bacteria</taxon>
        <taxon>Bacillati</taxon>
        <taxon>Bacillota</taxon>
        <taxon>Bacilli</taxon>
        <taxon>Bacillales</taxon>
        <taxon>Bacillaceae</taxon>
        <taxon>Lederbergia</taxon>
    </lineage>
</organism>
<dbReference type="InterPro" id="IPR042274">
    <property type="entry name" value="YycH/YycI_2"/>
</dbReference>
<dbReference type="RefSeq" id="WP_244680920.1">
    <property type="nucleotide sequence ID" value="NZ_JALIRM010000002.1"/>
</dbReference>
<evidence type="ECO:0000259" key="2">
    <source>
        <dbReference type="Pfam" id="PF07435"/>
    </source>
</evidence>
<dbReference type="CDD" id="cd15787">
    <property type="entry name" value="YycH_N"/>
    <property type="match status" value="1"/>
</dbReference>
<dbReference type="Pfam" id="PF07435">
    <property type="entry name" value="YycH"/>
    <property type="match status" value="1"/>
</dbReference>
<reference evidence="3 4" key="1">
    <citation type="submission" date="2023-07" db="EMBL/GenBank/DDBJ databases">
        <title>Genomic Encyclopedia of Type Strains, Phase IV (KMG-IV): sequencing the most valuable type-strain genomes for metagenomic binning, comparative biology and taxonomic classification.</title>
        <authorList>
            <person name="Goeker M."/>
        </authorList>
    </citation>
    <scope>NUCLEOTIDE SEQUENCE [LARGE SCALE GENOMIC DNA]</scope>
    <source>
        <strain evidence="3 4">DSM 27848</strain>
    </source>
</reference>
<sequence length="444" mass="51902">MKYETVKSIVLTVLVALSVFLTWNLWTYKPKYEFSDTKYVHEISIAESREPSQLIKPLQVLFHIDEAHYGTVVEEDIKGILQEMSKWNFYDIGSARILEPYQIEKMSTDNNRIEIIYPDVVPFDLYKGVMHFEADVLPNASFDRIVINLDSNTKNSSTVSFISTKEGRVYDSNVNPDKVASLGIETRKKKNIYDEYKGFELKSQDGPKRVMYLPIEEQNMVGYTYFAEYINPDKFKNALFRDPTKVRRDDIANGVQFTDDRSVMNVDYSTNMIDYINPGQETITQTINNNRDLLKRSIDFINEHEGWTDSYRYFDMGVFDRKVDFRLFSNNYPVFNEQGMTEISQYWGSEEILKYKRPYFLKHSFGVPTKTTLPSGEYVYNTLLEDPSIKQEMLESILVGYRLSKSSSNTETEVLTLEPSWYYLYAGSWIRFENDKRGDMSGLE</sequence>
<keyword evidence="1" id="KW-0472">Membrane</keyword>
<keyword evidence="1" id="KW-1133">Transmembrane helix</keyword>
<dbReference type="Gene3D" id="3.10.450.310">
    <property type="match status" value="1"/>
</dbReference>
<gene>
    <name evidence="3" type="ORF">J2S14_001330</name>
</gene>
<keyword evidence="4" id="KW-1185">Reference proteome</keyword>
<dbReference type="InterPro" id="IPR009996">
    <property type="entry name" value="YycH"/>
</dbReference>
<evidence type="ECO:0000313" key="3">
    <source>
        <dbReference type="EMBL" id="MDQ0342518.1"/>
    </source>
</evidence>
<dbReference type="EMBL" id="JAUSUO010000002">
    <property type="protein sequence ID" value="MDQ0342518.1"/>
    <property type="molecule type" value="Genomic_DNA"/>
</dbReference>
<name>A0ABU0D286_9BACI</name>
<protein>
    <submittedName>
        <fullName evidence="3">Regulatory protein YycH of two-component signal transduction system YycFG</fullName>
    </submittedName>
</protein>
<feature type="transmembrane region" description="Helical" evidence="1">
    <location>
        <begin position="6"/>
        <end position="26"/>
    </location>
</feature>
<keyword evidence="1" id="KW-0812">Transmembrane</keyword>
<dbReference type="Proteomes" id="UP001232343">
    <property type="component" value="Unassembled WGS sequence"/>
</dbReference>
<evidence type="ECO:0000313" key="4">
    <source>
        <dbReference type="Proteomes" id="UP001232343"/>
    </source>
</evidence>
<proteinExistence type="predicted"/>
<accession>A0ABU0D286</accession>